<proteinExistence type="predicted"/>
<dbReference type="AlphaFoldDB" id="C7CKG1"/>
<dbReference type="KEGG" id="mdi:METDI5116"/>
<evidence type="ECO:0000313" key="2">
    <source>
        <dbReference type="EMBL" id="CAX26731.1"/>
    </source>
</evidence>
<dbReference type="EMBL" id="FP103042">
    <property type="protein sequence ID" value="CAX26731.1"/>
    <property type="molecule type" value="Genomic_DNA"/>
</dbReference>
<evidence type="ECO:0000256" key="1">
    <source>
        <dbReference type="SAM" id="MobiDB-lite"/>
    </source>
</evidence>
<name>C7CKG1_METED</name>
<reference evidence="3" key="1">
    <citation type="journal article" date="2009" name="PLoS ONE">
        <title>Methylobacterium genome sequences: a reference blueprint to investigate microbial metabolism of C1 compounds from natural and industrial sources.</title>
        <authorList>
            <person name="Vuilleumier S."/>
            <person name="Chistoserdova L."/>
            <person name="Lee M.-C."/>
            <person name="Bringel F."/>
            <person name="Lajus A."/>
            <person name="Zhou Y."/>
            <person name="Gourion B."/>
            <person name="Barbe V."/>
            <person name="Chang J."/>
            <person name="Cruveiller S."/>
            <person name="Dossat C."/>
            <person name="Gillett W."/>
            <person name="Gruffaz C."/>
            <person name="Haugen E."/>
            <person name="Hourcade E."/>
            <person name="Levy R."/>
            <person name="Mangenot S."/>
            <person name="Muller E."/>
            <person name="Nadalig T."/>
            <person name="Pagni M."/>
            <person name="Penny C."/>
            <person name="Peyraud R."/>
            <person name="Robinson D.G."/>
            <person name="Roche D."/>
            <person name="Rouy Z."/>
            <person name="Saenampechek C."/>
            <person name="Salvignol G."/>
            <person name="Vallenet D."/>
            <person name="Wu Z."/>
            <person name="Marx C.J."/>
            <person name="Vorholt J.A."/>
            <person name="Olson M.V."/>
            <person name="Kaul R."/>
            <person name="Weissenbach J."/>
            <person name="Medigue C."/>
            <person name="Lidstrom M.E."/>
        </authorList>
    </citation>
    <scope>NUCLEOTIDE SEQUENCE [LARGE SCALE GENOMIC DNA]</scope>
    <source>
        <strain evidence="3">DSM 6343 / CIP 106787 / DM4</strain>
    </source>
</reference>
<sequence>MSEIGRTSPRSAAARSSGRRCRASGRGTKTPERPGAERKSPYGGKKKSHHGQHARH</sequence>
<feature type="region of interest" description="Disordered" evidence="1">
    <location>
        <begin position="1"/>
        <end position="56"/>
    </location>
</feature>
<organism evidence="2 3">
    <name type="scientific">Methylorubrum extorquens (strain DSM 6343 / CIP 106787 / DM4)</name>
    <name type="common">Methylobacterium extorquens</name>
    <dbReference type="NCBI Taxonomy" id="661410"/>
    <lineage>
        <taxon>Bacteria</taxon>
        <taxon>Pseudomonadati</taxon>
        <taxon>Pseudomonadota</taxon>
        <taxon>Alphaproteobacteria</taxon>
        <taxon>Hyphomicrobiales</taxon>
        <taxon>Methylobacteriaceae</taxon>
        <taxon>Methylorubrum</taxon>
    </lineage>
</organism>
<feature type="compositionally biased region" description="Low complexity" evidence="1">
    <location>
        <begin position="1"/>
        <end position="16"/>
    </location>
</feature>
<protein>
    <submittedName>
        <fullName evidence="2">Uncharacterized protein</fullName>
    </submittedName>
</protein>
<accession>C7CKG1</accession>
<dbReference type="Proteomes" id="UP000008070">
    <property type="component" value="Chromosome"/>
</dbReference>
<feature type="compositionally biased region" description="Basic residues" evidence="1">
    <location>
        <begin position="44"/>
        <end position="56"/>
    </location>
</feature>
<evidence type="ECO:0000313" key="3">
    <source>
        <dbReference type="Proteomes" id="UP000008070"/>
    </source>
</evidence>
<gene>
    <name evidence="2" type="ORF">METD_I5116</name>
</gene>
<dbReference type="HOGENOM" id="CLU_3009100_0_0_5"/>
<feature type="compositionally biased region" description="Basic and acidic residues" evidence="1">
    <location>
        <begin position="29"/>
        <end position="40"/>
    </location>
</feature>